<dbReference type="EMBL" id="CCEH01000030">
    <property type="protein sequence ID" value="CDR29252.1"/>
    <property type="molecule type" value="Genomic_DNA"/>
</dbReference>
<evidence type="ECO:0000313" key="11">
    <source>
        <dbReference type="EMBL" id="PNZ49316.1"/>
    </source>
</evidence>
<evidence type="ECO:0000256" key="3">
    <source>
        <dbReference type="ARBA" id="ARBA00022448"/>
    </source>
</evidence>
<evidence type="ECO:0000256" key="7">
    <source>
        <dbReference type="ARBA" id="ARBA00023136"/>
    </source>
</evidence>
<name>A0A2K4AGW7_9STAP</name>
<dbReference type="PANTHER" id="PTHR30269">
    <property type="entry name" value="TRANSMEMBRANE PROTEIN YFCA"/>
    <property type="match status" value="1"/>
</dbReference>
<dbReference type="InterPro" id="IPR052017">
    <property type="entry name" value="TSUP"/>
</dbReference>
<feature type="transmembrane region" description="Helical" evidence="8">
    <location>
        <begin position="139"/>
        <end position="169"/>
    </location>
</feature>
<evidence type="ECO:0000256" key="4">
    <source>
        <dbReference type="ARBA" id="ARBA00022475"/>
    </source>
</evidence>
<dbReference type="EMBL" id="JADAMT010000002">
    <property type="protein sequence ID" value="MBE2127950.1"/>
    <property type="molecule type" value="Genomic_DNA"/>
</dbReference>
<evidence type="ECO:0000256" key="2">
    <source>
        <dbReference type="ARBA" id="ARBA00009142"/>
    </source>
</evidence>
<evidence type="ECO:0000313" key="10">
    <source>
        <dbReference type="EMBL" id="MBE2127950.1"/>
    </source>
</evidence>
<dbReference type="EMBL" id="PPQS01000039">
    <property type="protein sequence ID" value="PNZ49316.1"/>
    <property type="molecule type" value="Genomic_DNA"/>
</dbReference>
<evidence type="ECO:0000313" key="12">
    <source>
        <dbReference type="Proteomes" id="UP000044616"/>
    </source>
</evidence>
<dbReference type="AlphaFoldDB" id="A0A2K4AGW7"/>
<gene>
    <name evidence="9" type="primary">yfcA</name>
    <name evidence="11" type="ORF">CD116_09110</name>
    <name evidence="9" type="ORF">ERS140147_02457</name>
    <name evidence="10" type="ORF">ILQ21_02550</name>
</gene>
<keyword evidence="7 8" id="KW-0472">Membrane</keyword>
<feature type="transmembrane region" description="Helical" evidence="8">
    <location>
        <begin position="7"/>
        <end position="29"/>
    </location>
</feature>
<keyword evidence="14" id="KW-1185">Reference proteome</keyword>
<evidence type="ECO:0000313" key="9">
    <source>
        <dbReference type="EMBL" id="CDR29252.1"/>
    </source>
</evidence>
<evidence type="ECO:0000313" key="14">
    <source>
        <dbReference type="Proteomes" id="UP000596960"/>
    </source>
</evidence>
<evidence type="ECO:0000313" key="13">
    <source>
        <dbReference type="Proteomes" id="UP000236395"/>
    </source>
</evidence>
<dbReference type="GO" id="GO:0005886">
    <property type="term" value="C:plasma membrane"/>
    <property type="evidence" value="ECO:0007669"/>
    <property type="project" value="UniProtKB-SubCell"/>
</dbReference>
<reference evidence="11 13" key="2">
    <citation type="submission" date="2017-08" db="EMBL/GenBank/DDBJ databases">
        <title>Draft genome sequences of 64 type strains of genus Staph aureus.</title>
        <authorList>
            <person name="Cole K."/>
            <person name="Golubchik T."/>
            <person name="Russell J."/>
            <person name="Foster D."/>
            <person name="Llewelyn M."/>
            <person name="Wilson D."/>
            <person name="Crook D."/>
            <person name="Paul J."/>
        </authorList>
    </citation>
    <scope>NUCLEOTIDE SEQUENCE [LARGE SCALE GENOMIC DNA]</scope>
    <source>
        <strain evidence="11 13">DSM 28300</strain>
    </source>
</reference>
<dbReference type="Proteomes" id="UP000236395">
    <property type="component" value="Unassembled WGS sequence"/>
</dbReference>
<feature type="transmembrane region" description="Helical" evidence="8">
    <location>
        <begin position="189"/>
        <end position="219"/>
    </location>
</feature>
<keyword evidence="6 8" id="KW-1133">Transmembrane helix</keyword>
<keyword evidence="5 8" id="KW-0812">Transmembrane</keyword>
<protein>
    <recommendedName>
        <fullName evidence="8">Probable membrane transporter protein</fullName>
    </recommendedName>
</protein>
<keyword evidence="4 8" id="KW-1003">Cell membrane</keyword>
<dbReference type="PANTHER" id="PTHR30269:SF0">
    <property type="entry name" value="MEMBRANE TRANSPORTER PROTEIN YFCA-RELATED"/>
    <property type="match status" value="1"/>
</dbReference>
<sequence>MDLNLTMILIIIVFGFIAAFIDSVVGGGGLVSTPALLAIGLPPSIALGTNKLASSFGSLTSAIKFLRSGNVDLKVVSKLFGFVFLASACGAIIATMIPSQVLKPLIIIALSSVFIFTLLKKDWGNTRTFTHFTFKKALLFAGLFILIGFYDGFVGGGTGSFMLFVLLLFGFDFLSAAGNAKVLNFASNIGALVLFMILGQVDYIIGLVMAVSMIIGSYAGAHFAIKQGVSYVKVLFIIVTAILILKNAFDYIQQFVSN</sequence>
<feature type="transmembrane region" description="Helical" evidence="8">
    <location>
        <begin position="231"/>
        <end position="249"/>
    </location>
</feature>
<feature type="transmembrane region" description="Helical" evidence="8">
    <location>
        <begin position="75"/>
        <end position="95"/>
    </location>
</feature>
<dbReference type="Pfam" id="PF01925">
    <property type="entry name" value="TauE"/>
    <property type="match status" value="1"/>
</dbReference>
<reference evidence="10 14" key="3">
    <citation type="submission" date="2020-10" db="EMBL/GenBank/DDBJ databases">
        <title>Phenotypic and genomic profiling of Staphylococcus argenteus in Canada and the United States and recommendations for clinical result reporting.</title>
        <authorList>
            <person name="Eshaghi A."/>
            <person name="Bommersbach C."/>
            <person name="Zitterman S."/>
            <person name="Burnham C.-A.D."/>
            <person name="Patel R."/>
            <person name="Schuetz A.N."/>
            <person name="Patel S.N."/>
            <person name="Kus J.V."/>
        </authorList>
    </citation>
    <scope>NUCLEOTIDE SEQUENCE [LARGE SCALE GENOMIC DNA]</scope>
    <source>
        <strain evidence="10 14">DSM 28300</strain>
    </source>
</reference>
<dbReference type="InterPro" id="IPR002781">
    <property type="entry name" value="TM_pro_TauE-like"/>
</dbReference>
<evidence type="ECO:0000256" key="1">
    <source>
        <dbReference type="ARBA" id="ARBA00004651"/>
    </source>
</evidence>
<evidence type="ECO:0000256" key="8">
    <source>
        <dbReference type="RuleBase" id="RU363041"/>
    </source>
</evidence>
<organism evidence="11 13">
    <name type="scientific">Staphylococcus schweitzeri</name>
    <dbReference type="NCBI Taxonomy" id="1654388"/>
    <lineage>
        <taxon>Bacteria</taxon>
        <taxon>Bacillati</taxon>
        <taxon>Bacillota</taxon>
        <taxon>Bacilli</taxon>
        <taxon>Bacillales</taxon>
        <taxon>Staphylococcaceae</taxon>
        <taxon>Staphylococcus</taxon>
    </lineage>
</organism>
<keyword evidence="3" id="KW-0813">Transport</keyword>
<comment type="subcellular location">
    <subcellularLocation>
        <location evidence="1 8">Cell membrane</location>
        <topology evidence="1 8">Multi-pass membrane protein</topology>
    </subcellularLocation>
</comment>
<dbReference type="Proteomes" id="UP000044616">
    <property type="component" value="Unassembled WGS sequence"/>
</dbReference>
<dbReference type="GeneID" id="98346074"/>
<comment type="similarity">
    <text evidence="2 8">Belongs to the 4-toluene sulfonate uptake permease (TSUP) (TC 2.A.102) family.</text>
</comment>
<feature type="transmembrane region" description="Helical" evidence="8">
    <location>
        <begin position="101"/>
        <end position="119"/>
    </location>
</feature>
<evidence type="ECO:0000256" key="5">
    <source>
        <dbReference type="ARBA" id="ARBA00022692"/>
    </source>
</evidence>
<reference evidence="9 12" key="1">
    <citation type="submission" date="2014-05" db="EMBL/GenBank/DDBJ databases">
        <authorList>
            <person name="Aslett A.Martin."/>
            <person name="De Silva Nishadi"/>
        </authorList>
    </citation>
    <scope>NUCLEOTIDE SEQUENCE [LARGE SCALE GENOMIC DNA]</scope>
</reference>
<proteinExistence type="inferred from homology"/>
<accession>A0A077UW91</accession>
<evidence type="ECO:0000256" key="6">
    <source>
        <dbReference type="ARBA" id="ARBA00022989"/>
    </source>
</evidence>
<accession>A0A2K4AGW7</accession>
<dbReference type="RefSeq" id="WP_047532120.1">
    <property type="nucleotide sequence ID" value="NZ_CBCSFW010000001.1"/>
</dbReference>
<dbReference type="Proteomes" id="UP000596960">
    <property type="component" value="Unassembled WGS sequence"/>
</dbReference>